<gene>
    <name evidence="2" type="ORF">NDU88_006303</name>
</gene>
<evidence type="ECO:0000313" key="3">
    <source>
        <dbReference type="Proteomes" id="UP001066276"/>
    </source>
</evidence>
<feature type="region of interest" description="Disordered" evidence="1">
    <location>
        <begin position="75"/>
        <end position="94"/>
    </location>
</feature>
<reference evidence="2" key="1">
    <citation type="journal article" date="2022" name="bioRxiv">
        <title>Sequencing and chromosome-scale assembly of the giantPleurodeles waltlgenome.</title>
        <authorList>
            <person name="Brown T."/>
            <person name="Elewa A."/>
            <person name="Iarovenko S."/>
            <person name="Subramanian E."/>
            <person name="Araus A.J."/>
            <person name="Petzold A."/>
            <person name="Susuki M."/>
            <person name="Suzuki K.-i.T."/>
            <person name="Hayashi T."/>
            <person name="Toyoda A."/>
            <person name="Oliveira C."/>
            <person name="Osipova E."/>
            <person name="Leigh N.D."/>
            <person name="Simon A."/>
            <person name="Yun M.H."/>
        </authorList>
    </citation>
    <scope>NUCLEOTIDE SEQUENCE</scope>
    <source>
        <strain evidence="2">20211129_DDA</strain>
        <tissue evidence="2">Liver</tissue>
    </source>
</reference>
<name>A0AAV7VLL4_PLEWA</name>
<organism evidence="2 3">
    <name type="scientific">Pleurodeles waltl</name>
    <name type="common">Iberian ribbed newt</name>
    <dbReference type="NCBI Taxonomy" id="8319"/>
    <lineage>
        <taxon>Eukaryota</taxon>
        <taxon>Metazoa</taxon>
        <taxon>Chordata</taxon>
        <taxon>Craniata</taxon>
        <taxon>Vertebrata</taxon>
        <taxon>Euteleostomi</taxon>
        <taxon>Amphibia</taxon>
        <taxon>Batrachia</taxon>
        <taxon>Caudata</taxon>
        <taxon>Salamandroidea</taxon>
        <taxon>Salamandridae</taxon>
        <taxon>Pleurodelinae</taxon>
        <taxon>Pleurodeles</taxon>
    </lineage>
</organism>
<evidence type="ECO:0000256" key="1">
    <source>
        <dbReference type="SAM" id="MobiDB-lite"/>
    </source>
</evidence>
<feature type="compositionally biased region" description="Basic and acidic residues" evidence="1">
    <location>
        <begin position="84"/>
        <end position="94"/>
    </location>
</feature>
<dbReference type="AlphaFoldDB" id="A0AAV7VLL4"/>
<keyword evidence="3" id="KW-1185">Reference proteome</keyword>
<sequence>MLPYLSEPGPAQYGPFASRLCPRAGCRCLSLHSLRKPTAGPTVTKPNPAVMGSSRYGASNLSETRTLCPELTATVATDEPPAARSREQVRQLSP</sequence>
<protein>
    <submittedName>
        <fullName evidence="2">Uncharacterized protein</fullName>
    </submittedName>
</protein>
<evidence type="ECO:0000313" key="2">
    <source>
        <dbReference type="EMBL" id="KAJ1202504.1"/>
    </source>
</evidence>
<dbReference type="EMBL" id="JANPWB010000003">
    <property type="protein sequence ID" value="KAJ1202504.1"/>
    <property type="molecule type" value="Genomic_DNA"/>
</dbReference>
<accession>A0AAV7VLL4</accession>
<comment type="caution">
    <text evidence="2">The sequence shown here is derived from an EMBL/GenBank/DDBJ whole genome shotgun (WGS) entry which is preliminary data.</text>
</comment>
<dbReference type="Proteomes" id="UP001066276">
    <property type="component" value="Chromosome 2_1"/>
</dbReference>
<feature type="region of interest" description="Disordered" evidence="1">
    <location>
        <begin position="37"/>
        <end position="58"/>
    </location>
</feature>
<proteinExistence type="predicted"/>